<keyword evidence="8" id="KW-0862">Zinc</keyword>
<evidence type="ECO:0000256" key="11">
    <source>
        <dbReference type="SAM" id="MobiDB-lite"/>
    </source>
</evidence>
<feature type="compositionally biased region" description="Basic and acidic residues" evidence="11">
    <location>
        <begin position="480"/>
        <end position="499"/>
    </location>
</feature>
<dbReference type="KEGG" id="cthr:CTHT_0008040"/>
<feature type="coiled-coil region" evidence="10">
    <location>
        <begin position="650"/>
        <end position="677"/>
    </location>
</feature>
<dbReference type="GeneID" id="18254842"/>
<dbReference type="PANTHER" id="PTHR11685">
    <property type="entry name" value="RBR FAMILY RING FINGER AND IBR DOMAIN-CONTAINING"/>
    <property type="match status" value="1"/>
</dbReference>
<dbReference type="OrthoDB" id="9977870at2759"/>
<evidence type="ECO:0000256" key="7">
    <source>
        <dbReference type="ARBA" id="ARBA00022786"/>
    </source>
</evidence>
<feature type="domain" description="RING-type" evidence="12">
    <location>
        <begin position="249"/>
        <end position="295"/>
    </location>
</feature>
<feature type="compositionally biased region" description="Low complexity" evidence="11">
    <location>
        <begin position="756"/>
        <end position="768"/>
    </location>
</feature>
<dbReference type="InterPro" id="IPR031127">
    <property type="entry name" value="E3_UB_ligase_RBR"/>
</dbReference>
<keyword evidence="15" id="KW-1185">Reference proteome</keyword>
<dbReference type="EMBL" id="GL988037">
    <property type="protein sequence ID" value="EGS23143.1"/>
    <property type="molecule type" value="Genomic_DNA"/>
</dbReference>
<dbReference type="Pfam" id="PF01485">
    <property type="entry name" value="IBR"/>
    <property type="match status" value="2"/>
</dbReference>
<feature type="compositionally biased region" description="Basic and acidic residues" evidence="11">
    <location>
        <begin position="737"/>
        <end position="755"/>
    </location>
</feature>
<keyword evidence="7" id="KW-0833">Ubl conjugation pathway</keyword>
<gene>
    <name evidence="14" type="ORF">CTHT_0008040</name>
</gene>
<dbReference type="Gene3D" id="3.30.40.10">
    <property type="entry name" value="Zinc/RING finger domain, C3HC4 (zinc finger)"/>
    <property type="match status" value="1"/>
</dbReference>
<dbReference type="RefSeq" id="XP_006691334.1">
    <property type="nucleotide sequence ID" value="XM_006691271.1"/>
</dbReference>
<reference evidence="14 15" key="1">
    <citation type="journal article" date="2011" name="Cell">
        <title>Insight into structure and assembly of the nuclear pore complex by utilizing the genome of a eukaryotic thermophile.</title>
        <authorList>
            <person name="Amlacher S."/>
            <person name="Sarges P."/>
            <person name="Flemming D."/>
            <person name="van Noort V."/>
            <person name="Kunze R."/>
            <person name="Devos D.P."/>
            <person name="Arumugam M."/>
            <person name="Bork P."/>
            <person name="Hurt E."/>
        </authorList>
    </citation>
    <scope>NUCLEOTIDE SEQUENCE [LARGE SCALE GENOMIC DNA]</scope>
    <source>
        <strain evidence="15">DSM 1495 / CBS 144.50 / IMI 039719</strain>
    </source>
</reference>
<evidence type="ECO:0000256" key="10">
    <source>
        <dbReference type="SAM" id="Coils"/>
    </source>
</evidence>
<dbReference type="CDD" id="cd20335">
    <property type="entry name" value="BRcat_RBR"/>
    <property type="match status" value="1"/>
</dbReference>
<dbReference type="EC" id="2.3.2.31" evidence="2"/>
<evidence type="ECO:0000256" key="2">
    <source>
        <dbReference type="ARBA" id="ARBA00012251"/>
    </source>
</evidence>
<evidence type="ECO:0000259" key="13">
    <source>
        <dbReference type="PROSITE" id="PS51873"/>
    </source>
</evidence>
<evidence type="ECO:0000256" key="6">
    <source>
        <dbReference type="ARBA" id="ARBA00022771"/>
    </source>
</evidence>
<evidence type="ECO:0000313" key="14">
    <source>
        <dbReference type="EMBL" id="EGS23143.1"/>
    </source>
</evidence>
<feature type="region of interest" description="Disordered" evidence="11">
    <location>
        <begin position="142"/>
        <end position="168"/>
    </location>
</feature>
<dbReference type="PROSITE" id="PS00518">
    <property type="entry name" value="ZF_RING_1"/>
    <property type="match status" value="1"/>
</dbReference>
<dbReference type="HOGENOM" id="CLU_025203_1_0_1"/>
<accession>G0RZY2</accession>
<proteinExistence type="predicted"/>
<keyword evidence="10" id="KW-0175">Coiled coil</keyword>
<dbReference type="Gene3D" id="1.20.120.1750">
    <property type="match status" value="1"/>
</dbReference>
<feature type="domain" description="RING-type" evidence="13">
    <location>
        <begin position="245"/>
        <end position="449"/>
    </location>
</feature>
<dbReference type="eggNOG" id="KOG1812">
    <property type="taxonomic scope" value="Eukaryota"/>
</dbReference>
<dbReference type="AlphaFoldDB" id="G0RZY2"/>
<keyword evidence="3" id="KW-0808">Transferase</keyword>
<feature type="compositionally biased region" description="Low complexity" evidence="11">
    <location>
        <begin position="206"/>
        <end position="217"/>
    </location>
</feature>
<evidence type="ECO:0000259" key="12">
    <source>
        <dbReference type="PROSITE" id="PS50089"/>
    </source>
</evidence>
<dbReference type="GO" id="GO:0016567">
    <property type="term" value="P:protein ubiquitination"/>
    <property type="evidence" value="ECO:0007669"/>
    <property type="project" value="InterPro"/>
</dbReference>
<keyword evidence="5" id="KW-0677">Repeat</keyword>
<dbReference type="InterPro" id="IPR044066">
    <property type="entry name" value="TRIAD_supradom"/>
</dbReference>
<protein>
    <recommendedName>
        <fullName evidence="2">RBR-type E3 ubiquitin transferase</fullName>
        <ecNumber evidence="2">2.3.2.31</ecNumber>
    </recommendedName>
</protein>
<dbReference type="InterPro" id="IPR001841">
    <property type="entry name" value="Znf_RING"/>
</dbReference>
<feature type="region of interest" description="Disordered" evidence="11">
    <location>
        <begin position="198"/>
        <end position="225"/>
    </location>
</feature>
<evidence type="ECO:0000256" key="3">
    <source>
        <dbReference type="ARBA" id="ARBA00022679"/>
    </source>
</evidence>
<dbReference type="OMA" id="GEFIPPR"/>
<dbReference type="GO" id="GO:0008270">
    <property type="term" value="F:zinc ion binding"/>
    <property type="evidence" value="ECO:0007669"/>
    <property type="project" value="UniProtKB-KW"/>
</dbReference>
<dbReference type="InterPro" id="IPR002867">
    <property type="entry name" value="IBR_dom"/>
</dbReference>
<feature type="region of interest" description="Disordered" evidence="11">
    <location>
        <begin position="475"/>
        <end position="499"/>
    </location>
</feature>
<sequence length="782" mass="87676">MALQVLFPSKPAAPGHDGGSNSISKNQSAFALTNVRPGDEDNYVREVLARSDGVSEADIERELLAMAESLGIELPNPSALSLSDTTTHHNDHTAASNSSRTSSSPSSDSDKTLVPPHLNRNRPFSTGSDATAFTAITTVVPSHPSRASTALSPTLTETSTGDRRRSRSSSLNFSYYDRYISQLDPMLDQPKLYVNRPTTAKMERLSSSGGRTSGTRGSSRKGVRGLTKSLASKLRLRKSSPSGVAPLPCVCCREDFNPDANTLETLPCGHRYCHDCLIVIISQSIADESKMPPRCCTQPIPSSIIQSILPSDQQQLFLKAVVQYSTPWKARIFCPNTTVCGEFIPPTGKLDPKHPFEVVCPHCDTRVCVMCKRAAHPLGQDCPDDAELEAVLKMGERSGWRRCYKCRTLVELVQGCTHITCRCKAQFCYICGAVWDPQVGCPNFCNGEEEMERRRAEEEARQAALEAERLAQLKAQEEEEARKREAEQRTRESPEFQRLRQQQEAEMARFLAYEQREKAAMRARHAARKQAVLAKYDEQIEKMRERHVRTEQHLEDRQVLAEMELQKAQQEKEKKVLLKLKYMEDYCRGGVTADSPEAQQQQINSDDPDAPPRRIVTARDLEQLREQYCVRDGMQRRHQSQINGLRERQAKAMEELVARHEREMDALLARRDEEVEDLAVGFANEADALEKVFAERRARLVRRWEVAAEILRVEMERKRGVAFGRMEPVVWPAPEPEEGRGEEEKKDEQAEKVEGLADGADGADGADAVSQEEEDNAVGIAK</sequence>
<evidence type="ECO:0000256" key="4">
    <source>
        <dbReference type="ARBA" id="ARBA00022723"/>
    </source>
</evidence>
<feature type="coiled-coil region" evidence="10">
    <location>
        <begin position="526"/>
        <end position="580"/>
    </location>
</feature>
<evidence type="ECO:0000256" key="5">
    <source>
        <dbReference type="ARBA" id="ARBA00022737"/>
    </source>
</evidence>
<feature type="region of interest" description="Disordered" evidence="11">
    <location>
        <begin position="78"/>
        <end position="128"/>
    </location>
</feature>
<dbReference type="STRING" id="759272.G0RZY2"/>
<dbReference type="PROSITE" id="PS51873">
    <property type="entry name" value="TRIAD"/>
    <property type="match status" value="1"/>
</dbReference>
<dbReference type="InterPro" id="IPR013083">
    <property type="entry name" value="Znf_RING/FYVE/PHD"/>
</dbReference>
<keyword evidence="6 9" id="KW-0863">Zinc-finger</keyword>
<feature type="compositionally biased region" description="Polar residues" evidence="11">
    <location>
        <begin position="142"/>
        <end position="159"/>
    </location>
</feature>
<dbReference type="InterPro" id="IPR017907">
    <property type="entry name" value="Znf_RING_CS"/>
</dbReference>
<name>G0RZY2_CHATD</name>
<organism evidence="15">
    <name type="scientific">Chaetomium thermophilum (strain DSM 1495 / CBS 144.50 / IMI 039719)</name>
    <name type="common">Thermochaetoides thermophila</name>
    <dbReference type="NCBI Taxonomy" id="759272"/>
    <lineage>
        <taxon>Eukaryota</taxon>
        <taxon>Fungi</taxon>
        <taxon>Dikarya</taxon>
        <taxon>Ascomycota</taxon>
        <taxon>Pezizomycotina</taxon>
        <taxon>Sordariomycetes</taxon>
        <taxon>Sordariomycetidae</taxon>
        <taxon>Sordariales</taxon>
        <taxon>Chaetomiaceae</taxon>
        <taxon>Thermochaetoides</taxon>
    </lineage>
</organism>
<dbReference type="GO" id="GO:0061630">
    <property type="term" value="F:ubiquitin protein ligase activity"/>
    <property type="evidence" value="ECO:0007669"/>
    <property type="project" value="UniProtKB-EC"/>
</dbReference>
<dbReference type="Proteomes" id="UP000008066">
    <property type="component" value="Unassembled WGS sequence"/>
</dbReference>
<evidence type="ECO:0000256" key="9">
    <source>
        <dbReference type="PROSITE-ProRule" id="PRU00175"/>
    </source>
</evidence>
<dbReference type="PROSITE" id="PS50089">
    <property type="entry name" value="ZF_RING_2"/>
    <property type="match status" value="1"/>
</dbReference>
<feature type="region of interest" description="Disordered" evidence="11">
    <location>
        <begin position="591"/>
        <end position="613"/>
    </location>
</feature>
<evidence type="ECO:0000256" key="1">
    <source>
        <dbReference type="ARBA" id="ARBA00001798"/>
    </source>
</evidence>
<feature type="compositionally biased region" description="Low complexity" evidence="11">
    <location>
        <begin position="93"/>
        <end position="107"/>
    </location>
</feature>
<dbReference type="CDD" id="cd22584">
    <property type="entry name" value="Rcat_RBR_unk"/>
    <property type="match status" value="1"/>
</dbReference>
<feature type="region of interest" description="Disordered" evidence="11">
    <location>
        <begin position="729"/>
        <end position="782"/>
    </location>
</feature>
<keyword evidence="4" id="KW-0479">Metal-binding</keyword>
<evidence type="ECO:0000256" key="8">
    <source>
        <dbReference type="ARBA" id="ARBA00022833"/>
    </source>
</evidence>
<feature type="region of interest" description="Disordered" evidence="11">
    <location>
        <begin position="1"/>
        <end position="24"/>
    </location>
</feature>
<dbReference type="SUPFAM" id="SSF57850">
    <property type="entry name" value="RING/U-box"/>
    <property type="match status" value="2"/>
</dbReference>
<comment type="catalytic activity">
    <reaction evidence="1">
        <text>[E2 ubiquitin-conjugating enzyme]-S-ubiquitinyl-L-cysteine + [acceptor protein]-L-lysine = [E2 ubiquitin-conjugating enzyme]-L-cysteine + [acceptor protein]-N(6)-ubiquitinyl-L-lysine.</text>
        <dbReference type="EC" id="2.3.2.31"/>
    </reaction>
</comment>
<evidence type="ECO:0000313" key="15">
    <source>
        <dbReference type="Proteomes" id="UP000008066"/>
    </source>
</evidence>